<keyword evidence="7" id="KW-1185">Reference proteome</keyword>
<dbReference type="InterPro" id="IPR036594">
    <property type="entry name" value="Meth_synthase_dom"/>
</dbReference>
<dbReference type="PROSITE" id="PS51337">
    <property type="entry name" value="B12_BINDING_NTER"/>
    <property type="match status" value="1"/>
</dbReference>
<dbReference type="SMART" id="SM01018">
    <property type="entry name" value="B12-binding_2"/>
    <property type="match status" value="1"/>
</dbReference>
<dbReference type="SUPFAM" id="SSF52242">
    <property type="entry name" value="Cobalamin (vitamin B12)-binding domain"/>
    <property type="match status" value="1"/>
</dbReference>
<dbReference type="PROSITE" id="PS51332">
    <property type="entry name" value="B12_BINDING"/>
    <property type="match status" value="1"/>
</dbReference>
<feature type="domain" description="B12-binding N-terminal" evidence="5">
    <location>
        <begin position="61"/>
        <end position="155"/>
    </location>
</feature>
<dbReference type="GO" id="GO:0031419">
    <property type="term" value="F:cobalamin binding"/>
    <property type="evidence" value="ECO:0007669"/>
    <property type="project" value="InterPro"/>
</dbReference>
<evidence type="ECO:0000259" key="4">
    <source>
        <dbReference type="PROSITE" id="PS51332"/>
    </source>
</evidence>
<dbReference type="EMBL" id="CP003732">
    <property type="protein sequence ID" value="AFV10609.1"/>
    <property type="molecule type" value="Genomic_DNA"/>
</dbReference>
<dbReference type="GO" id="GO:0005829">
    <property type="term" value="C:cytosol"/>
    <property type="evidence" value="ECO:0007669"/>
    <property type="project" value="TreeGrafter"/>
</dbReference>
<dbReference type="CDD" id="cd02070">
    <property type="entry name" value="corrinoid_protein_B12-BD"/>
    <property type="match status" value="1"/>
</dbReference>
<evidence type="ECO:0000259" key="5">
    <source>
        <dbReference type="PROSITE" id="PS51337"/>
    </source>
</evidence>
<sequence>MTKLCGLVVYNLYRLVGMKVTSGLPARDAVEEKGTAASDCRLLLHFTVCGTIGGEIERKAGDTLSSRTRVFHQIISAILEGEANGVISSINSGLQMGMSAEEILEEALIPATIQTLDRFQGADFYIPDVINASHAIEAGLLALKPYTKRNPQKRKKIVIGTVAGDIHDIGKNLVALSLEYAGFEVVDLGVNVSRAEFVRAVEWHRPEILGLSALLTTTMGEMAGVIEALEKSHLRRRVKVMVGGGPVTREFAESIGADAYGSSAREAISIARSLVSGGEG</sequence>
<protein>
    <submittedName>
        <fullName evidence="6">Trimethylamine corrinoid protein 1</fullName>
    </submittedName>
</protein>
<dbReference type="AlphaFoldDB" id="K4LR85"/>
<keyword evidence="3" id="KW-0170">Cobalt</keyword>
<dbReference type="HOGENOM" id="CLU_082102_2_0_9"/>
<dbReference type="eggNOG" id="COG5012">
    <property type="taxonomic scope" value="Bacteria"/>
</dbReference>
<dbReference type="GO" id="GO:0046872">
    <property type="term" value="F:metal ion binding"/>
    <property type="evidence" value="ECO:0007669"/>
    <property type="project" value="UniProtKB-KW"/>
</dbReference>
<evidence type="ECO:0000256" key="1">
    <source>
        <dbReference type="ARBA" id="ARBA00010854"/>
    </source>
</evidence>
<dbReference type="FunFam" id="3.40.50.280:FF:000003">
    <property type="entry name" value="Dimethylamine methyltransferase corrinoid protein"/>
    <property type="match status" value="1"/>
</dbReference>
<dbReference type="InterPro" id="IPR050554">
    <property type="entry name" value="Met_Synthase/Corrinoid"/>
</dbReference>
<dbReference type="Gene3D" id="1.10.1240.10">
    <property type="entry name" value="Methionine synthase domain"/>
    <property type="match status" value="1"/>
</dbReference>
<feature type="domain" description="B12-binding" evidence="4">
    <location>
        <begin position="154"/>
        <end position="280"/>
    </location>
</feature>
<dbReference type="GO" id="GO:0046653">
    <property type="term" value="P:tetrahydrofolate metabolic process"/>
    <property type="evidence" value="ECO:0007669"/>
    <property type="project" value="TreeGrafter"/>
</dbReference>
<dbReference type="SUPFAM" id="SSF47644">
    <property type="entry name" value="Methionine synthase domain"/>
    <property type="match status" value="1"/>
</dbReference>
<dbReference type="Proteomes" id="UP000000467">
    <property type="component" value="Chromosome"/>
</dbReference>
<dbReference type="Pfam" id="PF02310">
    <property type="entry name" value="B12-binding"/>
    <property type="match status" value="1"/>
</dbReference>
<evidence type="ECO:0000256" key="2">
    <source>
        <dbReference type="ARBA" id="ARBA00022723"/>
    </source>
</evidence>
<accession>K4LR85</accession>
<dbReference type="KEGG" id="tpz:Tph_c03620"/>
<dbReference type="STRING" id="1089553.Tph_c03620"/>
<dbReference type="Gene3D" id="3.40.50.280">
    <property type="entry name" value="Cobalamin-binding domain"/>
    <property type="match status" value="1"/>
</dbReference>
<dbReference type="PANTHER" id="PTHR45833:SF1">
    <property type="entry name" value="METHIONINE SYNTHASE"/>
    <property type="match status" value="1"/>
</dbReference>
<proteinExistence type="inferred from homology"/>
<dbReference type="PANTHER" id="PTHR45833">
    <property type="entry name" value="METHIONINE SYNTHASE"/>
    <property type="match status" value="1"/>
</dbReference>
<dbReference type="InterPro" id="IPR003759">
    <property type="entry name" value="Cbl-bd_cap"/>
</dbReference>
<dbReference type="InterPro" id="IPR006158">
    <property type="entry name" value="Cobalamin-bd"/>
</dbReference>
<keyword evidence="2" id="KW-0479">Metal-binding</keyword>
<evidence type="ECO:0000313" key="7">
    <source>
        <dbReference type="Proteomes" id="UP000000467"/>
    </source>
</evidence>
<evidence type="ECO:0000256" key="3">
    <source>
        <dbReference type="ARBA" id="ARBA00023285"/>
    </source>
</evidence>
<comment type="similarity">
    <text evidence="1">Belongs to the methylamine corrinoid protein family.</text>
</comment>
<dbReference type="InterPro" id="IPR036724">
    <property type="entry name" value="Cobalamin-bd_sf"/>
</dbReference>
<dbReference type="Pfam" id="PF02607">
    <property type="entry name" value="B12-binding_2"/>
    <property type="match status" value="1"/>
</dbReference>
<dbReference type="GO" id="GO:0008705">
    <property type="term" value="F:methionine synthase activity"/>
    <property type="evidence" value="ECO:0007669"/>
    <property type="project" value="TreeGrafter"/>
</dbReference>
<dbReference type="GO" id="GO:0050667">
    <property type="term" value="P:homocysteine metabolic process"/>
    <property type="evidence" value="ECO:0007669"/>
    <property type="project" value="TreeGrafter"/>
</dbReference>
<reference evidence="6 7" key="1">
    <citation type="journal article" date="2012" name="BMC Genomics">
        <title>Genome-guided analysis of physiological and morphological traits of the fermentative acetate oxidizer Thermacetogenium phaeum.</title>
        <authorList>
            <person name="Oehler D."/>
            <person name="Poehlein A."/>
            <person name="Leimbach A."/>
            <person name="Muller N."/>
            <person name="Daniel R."/>
            <person name="Gottschalk G."/>
            <person name="Schink B."/>
        </authorList>
    </citation>
    <scope>NUCLEOTIDE SEQUENCE [LARGE SCALE GENOMIC DNA]</scope>
    <source>
        <strain evidence="7">ATCC BAA-254 / DSM 26808 / PB</strain>
    </source>
</reference>
<evidence type="ECO:0000313" key="6">
    <source>
        <dbReference type="EMBL" id="AFV10609.1"/>
    </source>
</evidence>
<gene>
    <name evidence="6" type="primary">mttC12</name>
    <name evidence="6" type="ordered locus">Tph_c03620</name>
</gene>
<name>K4LR85_THEPS</name>
<organism evidence="6 7">
    <name type="scientific">Thermacetogenium phaeum (strain ATCC BAA-254 / DSM 26808 / PB)</name>
    <dbReference type="NCBI Taxonomy" id="1089553"/>
    <lineage>
        <taxon>Bacteria</taxon>
        <taxon>Bacillati</taxon>
        <taxon>Bacillota</taxon>
        <taxon>Clostridia</taxon>
        <taxon>Thermoanaerobacterales</taxon>
        <taxon>Thermoanaerobacteraceae</taxon>
        <taxon>Thermacetogenium</taxon>
    </lineage>
</organism>